<dbReference type="AlphaFoldDB" id="A0A8J5ZJB3"/>
<feature type="domain" description="RNase H type-1" evidence="2">
    <location>
        <begin position="217"/>
        <end position="304"/>
    </location>
</feature>
<sequence length="353" mass="40634">MGWNFDLIDFVFASKEVDLINSIPLLNFHQADHIVWGVSTLVFIVFRVVIAYCLALLLCPPKIKIALWKFLKQFVPTKVCLYNKRIVNDVQCPRCYTITEEVSHVLRHCAFIRTIRVSILYDFPRNNKQLSFTNRLSWMFAHYPVCRRKKIAVVLWGLWYSRNKLLHEGIVQRVSEVVTFVRGFCFEITEVAKGMNQSPQSQIVCWFPPSQSFVKVNVDASFSFSLRKSYSRVSIRDEQGQIMGACSRVTFQVPTVFAVEAIAIVYELRFAFEMGFWSLILESDAQAVIYKLNATTEDLSEIRNRAMHAVAQEGMSRQEDGVLVEEVLVLATSISNEDRRLIDPPYSQVCFLG</sequence>
<keyword evidence="1" id="KW-0812">Transmembrane</keyword>
<dbReference type="OrthoDB" id="993593at2759"/>
<evidence type="ECO:0000259" key="3">
    <source>
        <dbReference type="Pfam" id="PF13966"/>
    </source>
</evidence>
<evidence type="ECO:0000313" key="4">
    <source>
        <dbReference type="EMBL" id="KAG8503250.1"/>
    </source>
</evidence>
<dbReference type="Proteomes" id="UP000701853">
    <property type="component" value="Chromosome 1"/>
</dbReference>
<proteinExistence type="predicted"/>
<name>A0A8J5ZJB3_9ROSI</name>
<dbReference type="Pfam" id="PF13456">
    <property type="entry name" value="RVT_3"/>
    <property type="match status" value="1"/>
</dbReference>
<organism evidence="4 5">
    <name type="scientific">Gossypium anomalum</name>
    <dbReference type="NCBI Taxonomy" id="47600"/>
    <lineage>
        <taxon>Eukaryota</taxon>
        <taxon>Viridiplantae</taxon>
        <taxon>Streptophyta</taxon>
        <taxon>Embryophyta</taxon>
        <taxon>Tracheophyta</taxon>
        <taxon>Spermatophyta</taxon>
        <taxon>Magnoliopsida</taxon>
        <taxon>eudicotyledons</taxon>
        <taxon>Gunneridae</taxon>
        <taxon>Pentapetalae</taxon>
        <taxon>rosids</taxon>
        <taxon>malvids</taxon>
        <taxon>Malvales</taxon>
        <taxon>Malvaceae</taxon>
        <taxon>Malvoideae</taxon>
        <taxon>Gossypium</taxon>
    </lineage>
</organism>
<gene>
    <name evidence="4" type="ORF">CXB51_001230</name>
</gene>
<dbReference type="InterPro" id="IPR026960">
    <property type="entry name" value="RVT-Znf"/>
</dbReference>
<dbReference type="GO" id="GO:0003676">
    <property type="term" value="F:nucleic acid binding"/>
    <property type="evidence" value="ECO:0007669"/>
    <property type="project" value="InterPro"/>
</dbReference>
<accession>A0A8J5ZJB3</accession>
<dbReference type="PANTHER" id="PTHR47074:SF61">
    <property type="entry name" value="RNASE H TYPE-1 DOMAIN-CONTAINING PROTEIN"/>
    <property type="match status" value="1"/>
</dbReference>
<dbReference type="Pfam" id="PF13966">
    <property type="entry name" value="zf-RVT"/>
    <property type="match status" value="1"/>
</dbReference>
<keyword evidence="1" id="KW-1133">Transmembrane helix</keyword>
<reference evidence="4 5" key="1">
    <citation type="journal article" date="2021" name="bioRxiv">
        <title>The Gossypium anomalum genome as a resource for cotton improvement and evolutionary analysis of hybrid incompatibility.</title>
        <authorList>
            <person name="Grover C.E."/>
            <person name="Yuan D."/>
            <person name="Arick M.A."/>
            <person name="Miller E.R."/>
            <person name="Hu G."/>
            <person name="Peterson D.G."/>
            <person name="Wendel J.F."/>
            <person name="Udall J.A."/>
        </authorList>
    </citation>
    <scope>NUCLEOTIDE SEQUENCE [LARGE SCALE GENOMIC DNA]</scope>
    <source>
        <strain evidence="4">JFW-Udall</strain>
        <tissue evidence="4">Leaf</tissue>
    </source>
</reference>
<dbReference type="PANTHER" id="PTHR47074">
    <property type="entry name" value="BNAC02G40300D PROTEIN"/>
    <property type="match status" value="1"/>
</dbReference>
<dbReference type="EMBL" id="JAHUZN010000001">
    <property type="protein sequence ID" value="KAG8503250.1"/>
    <property type="molecule type" value="Genomic_DNA"/>
</dbReference>
<comment type="caution">
    <text evidence="4">The sequence shown here is derived from an EMBL/GenBank/DDBJ whole genome shotgun (WGS) entry which is preliminary data.</text>
</comment>
<keyword evidence="5" id="KW-1185">Reference proteome</keyword>
<feature type="transmembrane region" description="Helical" evidence="1">
    <location>
        <begin position="34"/>
        <end position="59"/>
    </location>
</feature>
<keyword evidence="1" id="KW-0472">Membrane</keyword>
<evidence type="ECO:0000259" key="2">
    <source>
        <dbReference type="Pfam" id="PF13456"/>
    </source>
</evidence>
<dbReference type="GO" id="GO:0004523">
    <property type="term" value="F:RNA-DNA hybrid ribonuclease activity"/>
    <property type="evidence" value="ECO:0007669"/>
    <property type="project" value="InterPro"/>
</dbReference>
<dbReference type="InterPro" id="IPR052929">
    <property type="entry name" value="RNase_H-like_EbsB-rel"/>
</dbReference>
<evidence type="ECO:0000313" key="5">
    <source>
        <dbReference type="Proteomes" id="UP000701853"/>
    </source>
</evidence>
<protein>
    <recommendedName>
        <fullName evidence="6">Reverse transcriptase zinc-binding domain-containing protein</fullName>
    </recommendedName>
</protein>
<dbReference type="InterPro" id="IPR002156">
    <property type="entry name" value="RNaseH_domain"/>
</dbReference>
<evidence type="ECO:0008006" key="6">
    <source>
        <dbReference type="Google" id="ProtNLM"/>
    </source>
</evidence>
<feature type="domain" description="Reverse transcriptase zinc-binding" evidence="3">
    <location>
        <begin position="59"/>
        <end position="114"/>
    </location>
</feature>
<evidence type="ECO:0000256" key="1">
    <source>
        <dbReference type="SAM" id="Phobius"/>
    </source>
</evidence>